<feature type="region of interest" description="Disordered" evidence="1">
    <location>
        <begin position="522"/>
        <end position="552"/>
    </location>
</feature>
<keyword evidence="6" id="KW-1185">Reference proteome</keyword>
<feature type="domain" description="Shavenoid isoform B-like N-terminal" evidence="4">
    <location>
        <begin position="38"/>
        <end position="100"/>
    </location>
</feature>
<organism evidence="5 6">
    <name type="scientific">Pocillopora meandrina</name>
    <dbReference type="NCBI Taxonomy" id="46732"/>
    <lineage>
        <taxon>Eukaryota</taxon>
        <taxon>Metazoa</taxon>
        <taxon>Cnidaria</taxon>
        <taxon>Anthozoa</taxon>
        <taxon>Hexacorallia</taxon>
        <taxon>Scleractinia</taxon>
        <taxon>Astrocoeniina</taxon>
        <taxon>Pocilloporidae</taxon>
        <taxon>Pocillopora</taxon>
    </lineage>
</organism>
<dbReference type="AlphaFoldDB" id="A0AAU9WHG8"/>
<feature type="region of interest" description="Disordered" evidence="1">
    <location>
        <begin position="572"/>
        <end position="607"/>
    </location>
</feature>
<evidence type="ECO:0000256" key="1">
    <source>
        <dbReference type="SAM" id="MobiDB-lite"/>
    </source>
</evidence>
<dbReference type="EMBL" id="CALNXJ010000013">
    <property type="protein sequence ID" value="CAH3112385.1"/>
    <property type="molecule type" value="Genomic_DNA"/>
</dbReference>
<keyword evidence="3" id="KW-0732">Signal</keyword>
<protein>
    <recommendedName>
        <fullName evidence="4">Shavenoid isoform B-like N-terminal domain-containing protein</fullName>
    </recommendedName>
</protein>
<evidence type="ECO:0000256" key="3">
    <source>
        <dbReference type="SAM" id="SignalP"/>
    </source>
</evidence>
<dbReference type="InterPro" id="IPR057507">
    <property type="entry name" value="Sha_B-like_N"/>
</dbReference>
<evidence type="ECO:0000256" key="2">
    <source>
        <dbReference type="SAM" id="Phobius"/>
    </source>
</evidence>
<evidence type="ECO:0000259" key="4">
    <source>
        <dbReference type="Pfam" id="PF23328"/>
    </source>
</evidence>
<comment type="caution">
    <text evidence="5">The sequence shown here is derived from an EMBL/GenBank/DDBJ whole genome shotgun (WGS) entry which is preliminary data.</text>
</comment>
<proteinExistence type="predicted"/>
<feature type="compositionally biased region" description="Polar residues" evidence="1">
    <location>
        <begin position="522"/>
        <end position="539"/>
    </location>
</feature>
<feature type="chain" id="PRO_5043885841" description="Shavenoid isoform B-like N-terminal domain-containing protein" evidence="3">
    <location>
        <begin position="30"/>
        <end position="741"/>
    </location>
</feature>
<evidence type="ECO:0000313" key="6">
    <source>
        <dbReference type="Proteomes" id="UP001159428"/>
    </source>
</evidence>
<keyword evidence="2" id="KW-0472">Membrane</keyword>
<dbReference type="Proteomes" id="UP001159428">
    <property type="component" value="Unassembled WGS sequence"/>
</dbReference>
<accession>A0AAU9WHG8</accession>
<feature type="region of interest" description="Disordered" evidence="1">
    <location>
        <begin position="641"/>
        <end position="741"/>
    </location>
</feature>
<keyword evidence="2" id="KW-0812">Transmembrane</keyword>
<keyword evidence="2" id="KW-1133">Transmembrane helix</keyword>
<gene>
    <name evidence="5" type="ORF">PMEA_00005134</name>
</gene>
<reference evidence="5 6" key="1">
    <citation type="submission" date="2022-05" db="EMBL/GenBank/DDBJ databases">
        <authorList>
            <consortium name="Genoscope - CEA"/>
            <person name="William W."/>
        </authorList>
    </citation>
    <scope>NUCLEOTIDE SEQUENCE [LARGE SCALE GENOMIC DNA]</scope>
</reference>
<feature type="transmembrane region" description="Helical" evidence="2">
    <location>
        <begin position="398"/>
        <end position="422"/>
    </location>
</feature>
<feature type="compositionally biased region" description="Low complexity" evidence="1">
    <location>
        <begin position="265"/>
        <end position="290"/>
    </location>
</feature>
<evidence type="ECO:0000313" key="5">
    <source>
        <dbReference type="EMBL" id="CAH3112385.1"/>
    </source>
</evidence>
<feature type="signal peptide" evidence="3">
    <location>
        <begin position="1"/>
        <end position="29"/>
    </location>
</feature>
<name>A0AAU9WHG8_9CNID</name>
<feature type="compositionally biased region" description="Low complexity" evidence="1">
    <location>
        <begin position="666"/>
        <end position="678"/>
    </location>
</feature>
<feature type="region of interest" description="Disordered" evidence="1">
    <location>
        <begin position="253"/>
        <end position="292"/>
    </location>
</feature>
<sequence length="741" mass="80855">MEQCSLMKPKCLLFLFLLGFGRLSPTVSSIDESNVASYEVERRSNAGDLFYVNTINVSQSRLSGWCSKFGPAYSAGGTNCGCTCDSDVSSFLPSLRRCLKGNQLLENLKGCPKGTYQNLFGTANDPVFKFAVNLTRRIIKKTSAKGNQLNCSLYGYFFDYGGFHASWKHVLEGIFKVIKKGGAFNIKMKDKSNKLSGRVIKLNLMCTNKTQKGQPVLQACYLFKAVGHVTYYAPARTSTVHTFRTSVGYHTSSSFTHPSSPSPQLPQSTQITSMSSLSHSASLPSPSPSLDVMTRIPTTLTEKFSHMGTRSLETRPALRTSRSILPLTLNTEVESLLSVSSEDVSNQVIYTGIHTSSVTTGEPNYSEPSELLTTEASLPTVDGPGDKEARKSGKDKGVAIGGGVGGAVAFGIIVIGLITVFCRRRKLRESMEKKEKLFVEVNNPVYEKPQDDIKMERPREKATNFNEQDSQLTYLEPVDNKGYENYGAVYSTVDENYDNSSVYQSLDKNTPTAPQVYQSLQNNQPSTKKSIPKQEQSNAEKPGKPSVPPDPVYNVLEEAHTRQGNTSEAIYNVLEGPDPGHDTPGNIQDPVYNVLDGPGAGQTYEAPDVGVQQDPLYNVLEVPESTQEHQEPLYNVLESADTENAPSRQDGSCDGAASEPLYNVLDGADSSGANSSGAEYAAPNRHLSADGHDDPAYEQTLEFGAPHALVDSPGSQRESLYEPLKGSDRQDMYAPHHKKGK</sequence>
<dbReference type="Pfam" id="PF23328">
    <property type="entry name" value="Sha_B_N"/>
    <property type="match status" value="1"/>
</dbReference>